<dbReference type="OrthoDB" id="6508643at2759"/>
<organism evidence="10 11">
    <name type="scientific">Caenorhabditis bovis</name>
    <dbReference type="NCBI Taxonomy" id="2654633"/>
    <lineage>
        <taxon>Eukaryota</taxon>
        <taxon>Metazoa</taxon>
        <taxon>Ecdysozoa</taxon>
        <taxon>Nematoda</taxon>
        <taxon>Chromadorea</taxon>
        <taxon>Rhabditida</taxon>
        <taxon>Rhabditina</taxon>
        <taxon>Rhabditomorpha</taxon>
        <taxon>Rhabditoidea</taxon>
        <taxon>Rhabditidae</taxon>
        <taxon>Peloderinae</taxon>
        <taxon>Caenorhabditis</taxon>
    </lineage>
</organism>
<protein>
    <recommendedName>
        <fullName evidence="9">C2H2-type domain-containing protein</fullName>
    </recommendedName>
</protein>
<dbReference type="Proteomes" id="UP000494206">
    <property type="component" value="Unassembled WGS sequence"/>
</dbReference>
<feature type="domain" description="C2H2-type" evidence="9">
    <location>
        <begin position="933"/>
        <end position="960"/>
    </location>
</feature>
<evidence type="ECO:0000256" key="2">
    <source>
        <dbReference type="ARBA" id="ARBA00022723"/>
    </source>
</evidence>
<feature type="compositionally biased region" description="Basic and acidic residues" evidence="8">
    <location>
        <begin position="16"/>
        <end position="28"/>
    </location>
</feature>
<feature type="region of interest" description="Disordered" evidence="8">
    <location>
        <begin position="289"/>
        <end position="322"/>
    </location>
</feature>
<dbReference type="InterPro" id="IPR036236">
    <property type="entry name" value="Znf_C2H2_sf"/>
</dbReference>
<dbReference type="AlphaFoldDB" id="A0A8S1EN24"/>
<dbReference type="FunFam" id="3.30.160.60:FF:000452">
    <property type="entry name" value="Transcription factor Ovo-like 2"/>
    <property type="match status" value="1"/>
</dbReference>
<dbReference type="GO" id="GO:0005634">
    <property type="term" value="C:nucleus"/>
    <property type="evidence" value="ECO:0007669"/>
    <property type="project" value="UniProtKB-SubCell"/>
</dbReference>
<dbReference type="PANTHER" id="PTHR10032:SF271">
    <property type="entry name" value="RH12261P-RELATED"/>
    <property type="match status" value="1"/>
</dbReference>
<feature type="domain" description="C2H2-type" evidence="9">
    <location>
        <begin position="961"/>
        <end position="984"/>
    </location>
</feature>
<name>A0A8S1EN24_9PELO</name>
<dbReference type="SMART" id="SM00355">
    <property type="entry name" value="ZnF_C2H2"/>
    <property type="match status" value="4"/>
</dbReference>
<feature type="region of interest" description="Disordered" evidence="8">
    <location>
        <begin position="1"/>
        <end position="28"/>
    </location>
</feature>
<dbReference type="GO" id="GO:0000981">
    <property type="term" value="F:DNA-binding transcription factor activity, RNA polymerase II-specific"/>
    <property type="evidence" value="ECO:0007669"/>
    <property type="project" value="TreeGrafter"/>
</dbReference>
<dbReference type="PROSITE" id="PS00028">
    <property type="entry name" value="ZINC_FINGER_C2H2_1"/>
    <property type="match status" value="3"/>
</dbReference>
<dbReference type="Pfam" id="PF00096">
    <property type="entry name" value="zf-C2H2"/>
    <property type="match status" value="2"/>
</dbReference>
<keyword evidence="3" id="KW-0677">Repeat</keyword>
<evidence type="ECO:0000313" key="10">
    <source>
        <dbReference type="EMBL" id="CAB3401398.1"/>
    </source>
</evidence>
<dbReference type="SUPFAM" id="SSF57667">
    <property type="entry name" value="beta-beta-alpha zinc fingers"/>
    <property type="match status" value="1"/>
</dbReference>
<comment type="caution">
    <text evidence="10">The sequence shown here is derived from an EMBL/GenBank/DDBJ whole genome shotgun (WGS) entry which is preliminary data.</text>
</comment>
<evidence type="ECO:0000256" key="6">
    <source>
        <dbReference type="ARBA" id="ARBA00023242"/>
    </source>
</evidence>
<evidence type="ECO:0000256" key="7">
    <source>
        <dbReference type="PROSITE-ProRule" id="PRU00042"/>
    </source>
</evidence>
<proteinExistence type="predicted"/>
<keyword evidence="11" id="KW-1185">Reference proteome</keyword>
<dbReference type="EMBL" id="CADEPM010000003">
    <property type="protein sequence ID" value="CAB3401398.1"/>
    <property type="molecule type" value="Genomic_DNA"/>
</dbReference>
<accession>A0A8S1EN24</accession>
<dbReference type="GO" id="GO:0048731">
    <property type="term" value="P:system development"/>
    <property type="evidence" value="ECO:0007669"/>
    <property type="project" value="UniProtKB-ARBA"/>
</dbReference>
<sequence>MLMDLPSSSSEDEEELERKREQRKKEEIERRRKFYRTLESDRDDDGIEPKRSKNCLKEGFREMLRVQKYTIGDEAKAKDYENYLEIIFKYFAGENNEFAKMMDEWENLDDVKEHIKQRHRALFERIENDASNRQIHQILVENSKYIFKAVSIWLKIDNVLNERTFDEAYVEAIDYHTDMRRHLFSDMPSLFEQEKLEYEKKKKETYDEIVDLLKNKLHIEDGDERMANELTIASLRLSSEIRDTSPPRIRNYVSDETMDALTRELDAMYLKPSTSPQAIVVKRDEDVWQEEQAAPQQRRRTATQRRPRKLMELPSDSDSSDDESPFCYFLKIAQREDERAIPRLEPLVKEEPMDVDFDGKRVRFVDFEDPRNTMRIYCNAVDHYCAQGDDGSTLAILDASLARGMKIISGLGYLAPIRLKKSSHIPKRSEPVKYCQLAAMKRDIPRLASGRLGWKFAYGNDRCTPYHDDLKEDDFITAMWLSMEHILLAFRPGYSREVGLKKREVFDTAIGKQLALKRLELEEQKGKTCGVRTLAQIEEELAADLQNTIEFSGRMSKALVFHDWRLAFLSPKTFCDFEMKAVPIDIGDDCFTALKFFVNEVMRFENTIEHIAFAFGGSQNATIPAVLTCIALVAKITKSRNVNVHWFSWCWADPMEKMNGEEHKHVRFFNNAISTFISALQRRGNEHIKYHKLPYFTQEPNETDEQLLERITVCLQKRRPAIRIHSFNTPLGLLAATAYCKTKGVITRFPLLLLIQDHPILNVPARLNGLEGMAAIARNRRSKFAPQSVQSSETKSLAVSKTPFGLQWSDWLRATSDILTNNNSTNRRKEEASSKKFLIERFLDDDNNPSVSPQPAAIPNPIIPSSSVEFVNGGYGVKNPLAPLLNSIDIPSINHATSSDESETLSCHICGKKFNLQRLLNRHVKCHSDLKRYLCTFCGKGFNDTFDLKRHTRTHTGVRPYKCEHCEKSFTQRCSLESHLRKVHGISHQYAYKERRNKVFVCEECGFTSEKFELYVSHLKISHPFSVTLMRLTSLPKKTAAATPANPSKRASSSS</sequence>
<gene>
    <name evidence="10" type="ORF">CBOVIS_LOCUS4151</name>
</gene>
<evidence type="ECO:0000256" key="3">
    <source>
        <dbReference type="ARBA" id="ARBA00022737"/>
    </source>
</evidence>
<dbReference type="GO" id="GO:0000978">
    <property type="term" value="F:RNA polymerase II cis-regulatory region sequence-specific DNA binding"/>
    <property type="evidence" value="ECO:0007669"/>
    <property type="project" value="TreeGrafter"/>
</dbReference>
<evidence type="ECO:0000256" key="4">
    <source>
        <dbReference type="ARBA" id="ARBA00022771"/>
    </source>
</evidence>
<dbReference type="PROSITE" id="PS50157">
    <property type="entry name" value="ZINC_FINGER_C2H2_2"/>
    <property type="match status" value="3"/>
</dbReference>
<keyword evidence="2" id="KW-0479">Metal-binding</keyword>
<reference evidence="10 11" key="1">
    <citation type="submission" date="2020-04" db="EMBL/GenBank/DDBJ databases">
        <authorList>
            <person name="Laetsch R D."/>
            <person name="Stevens L."/>
            <person name="Kumar S."/>
            <person name="Blaxter L. M."/>
        </authorList>
    </citation>
    <scope>NUCLEOTIDE SEQUENCE [LARGE SCALE GENOMIC DNA]</scope>
</reference>
<dbReference type="GO" id="GO:0003006">
    <property type="term" value="P:developmental process involved in reproduction"/>
    <property type="evidence" value="ECO:0007669"/>
    <property type="project" value="UniProtKB-ARBA"/>
</dbReference>
<dbReference type="Gene3D" id="3.30.160.60">
    <property type="entry name" value="Classic Zinc Finger"/>
    <property type="match status" value="2"/>
</dbReference>
<dbReference type="PANTHER" id="PTHR10032">
    <property type="entry name" value="ZINC FINGER PROTEIN WITH KRAB AND SCAN DOMAINS"/>
    <property type="match status" value="1"/>
</dbReference>
<dbReference type="FunFam" id="3.30.160.60:FF:000246">
    <property type="entry name" value="Transcription factor Ovo-like 2"/>
    <property type="match status" value="1"/>
</dbReference>
<evidence type="ECO:0000313" key="11">
    <source>
        <dbReference type="Proteomes" id="UP000494206"/>
    </source>
</evidence>
<comment type="subcellular location">
    <subcellularLocation>
        <location evidence="1">Nucleus</location>
    </subcellularLocation>
</comment>
<evidence type="ECO:0000256" key="1">
    <source>
        <dbReference type="ARBA" id="ARBA00004123"/>
    </source>
</evidence>
<keyword evidence="5" id="KW-0862">Zinc</keyword>
<feature type="compositionally biased region" description="Basic residues" evidence="8">
    <location>
        <begin position="297"/>
        <end position="308"/>
    </location>
</feature>
<dbReference type="InterPro" id="IPR027756">
    <property type="entry name" value="Ovo-like"/>
</dbReference>
<evidence type="ECO:0000256" key="5">
    <source>
        <dbReference type="ARBA" id="ARBA00022833"/>
    </source>
</evidence>
<evidence type="ECO:0000256" key="8">
    <source>
        <dbReference type="SAM" id="MobiDB-lite"/>
    </source>
</evidence>
<evidence type="ECO:0000259" key="9">
    <source>
        <dbReference type="PROSITE" id="PS50157"/>
    </source>
</evidence>
<dbReference type="GO" id="GO:0009887">
    <property type="term" value="P:animal organ morphogenesis"/>
    <property type="evidence" value="ECO:0007669"/>
    <property type="project" value="UniProtKB-ARBA"/>
</dbReference>
<dbReference type="InterPro" id="IPR013087">
    <property type="entry name" value="Znf_C2H2_type"/>
</dbReference>
<dbReference type="GO" id="GO:0008270">
    <property type="term" value="F:zinc ion binding"/>
    <property type="evidence" value="ECO:0007669"/>
    <property type="project" value="UniProtKB-KW"/>
</dbReference>
<keyword evidence="4 7" id="KW-0863">Zinc-finger</keyword>
<keyword evidence="6" id="KW-0539">Nucleus</keyword>
<feature type="domain" description="C2H2-type" evidence="9">
    <location>
        <begin position="905"/>
        <end position="932"/>
    </location>
</feature>
<dbReference type="GO" id="GO:0009913">
    <property type="term" value="P:epidermal cell differentiation"/>
    <property type="evidence" value="ECO:0007669"/>
    <property type="project" value="TreeGrafter"/>
</dbReference>